<evidence type="ECO:0000313" key="1">
    <source>
        <dbReference type="EMBL" id="MCS4486369.1"/>
    </source>
</evidence>
<dbReference type="Proteomes" id="UP001205609">
    <property type="component" value="Unassembled WGS sequence"/>
</dbReference>
<evidence type="ECO:0008006" key="3">
    <source>
        <dbReference type="Google" id="ProtNLM"/>
    </source>
</evidence>
<sequence>MKTFKILVSILLANTILKAFKQLALAHKTTDYLISTMKDEKDFKPIQEACKSVGMTKIEMLHLMQIISSKTEGVYDNDK</sequence>
<evidence type="ECO:0000313" key="2">
    <source>
        <dbReference type="Proteomes" id="UP001205609"/>
    </source>
</evidence>
<name>A0ABT2F1P0_9STAP</name>
<gene>
    <name evidence="1" type="ORF">NXS11_05600</name>
</gene>
<organism evidence="1 2">
    <name type="scientific">Staphylococcus americanisciuri</name>
    <dbReference type="NCBI Taxonomy" id="2973940"/>
    <lineage>
        <taxon>Bacteria</taxon>
        <taxon>Bacillati</taxon>
        <taxon>Bacillota</taxon>
        <taxon>Bacilli</taxon>
        <taxon>Bacillales</taxon>
        <taxon>Staphylococcaceae</taxon>
        <taxon>Staphylococcus</taxon>
    </lineage>
</organism>
<dbReference type="RefSeq" id="WP_259199672.1">
    <property type="nucleotide sequence ID" value="NZ_JANUXY010000004.1"/>
</dbReference>
<accession>A0ABT2F1P0</accession>
<comment type="caution">
    <text evidence="1">The sequence shown here is derived from an EMBL/GenBank/DDBJ whole genome shotgun (WGS) entry which is preliminary data.</text>
</comment>
<reference evidence="1 2" key="1">
    <citation type="journal article" date="2023" name="Int. J. Syst. Evol. Microbiol.">
        <title>Streptococcus sciuri sp. nov., Staphylococcus marylandisciuri sp. nov. and Staphylococcus americanisciuri sp. nov., isolated from faeces of eastern grey squirrel (Sciurus carolinensis).</title>
        <authorList>
            <person name="Volokhov D.V."/>
            <person name="Zagorodnyaya T.A."/>
            <person name="Furtak V.A."/>
            <person name="Nattanmai G."/>
            <person name="Randall L."/>
            <person name="Jose S."/>
            <person name="Gao Y."/>
            <person name="Eisenberg T."/>
            <person name="Delmonte P."/>
            <person name="Blom J."/>
            <person name="Mitchell K.K."/>
        </authorList>
    </citation>
    <scope>NUCLEOTIDE SEQUENCE [LARGE SCALE GENOMIC DNA]</scope>
    <source>
        <strain evidence="1 2">GRT3</strain>
    </source>
</reference>
<protein>
    <recommendedName>
        <fullName evidence="3">Phage protein</fullName>
    </recommendedName>
</protein>
<proteinExistence type="predicted"/>
<keyword evidence="2" id="KW-1185">Reference proteome</keyword>
<dbReference type="EMBL" id="JANUXY010000004">
    <property type="protein sequence ID" value="MCS4486369.1"/>
    <property type="molecule type" value="Genomic_DNA"/>
</dbReference>